<dbReference type="Pfam" id="PF00248">
    <property type="entry name" value="Aldo_ket_red"/>
    <property type="match status" value="1"/>
</dbReference>
<evidence type="ECO:0000256" key="4">
    <source>
        <dbReference type="SAM" id="SignalP"/>
    </source>
</evidence>
<evidence type="ECO:0000259" key="5">
    <source>
        <dbReference type="Pfam" id="PF00248"/>
    </source>
</evidence>
<dbReference type="RefSeq" id="XP_052742470.1">
    <property type="nucleotide sequence ID" value="XM_052886510.1"/>
</dbReference>
<dbReference type="Gene3D" id="3.20.20.100">
    <property type="entry name" value="NADP-dependent oxidoreductase domain"/>
    <property type="match status" value="1"/>
</dbReference>
<feature type="chain" id="PRO_5047040485" evidence="4">
    <location>
        <begin position="19"/>
        <end position="333"/>
    </location>
</feature>
<organism evidence="6 7">
    <name type="scientific">Bicyclus anynana</name>
    <name type="common">Squinting bush brown butterfly</name>
    <dbReference type="NCBI Taxonomy" id="110368"/>
    <lineage>
        <taxon>Eukaryota</taxon>
        <taxon>Metazoa</taxon>
        <taxon>Ecdysozoa</taxon>
        <taxon>Arthropoda</taxon>
        <taxon>Hexapoda</taxon>
        <taxon>Insecta</taxon>
        <taxon>Pterygota</taxon>
        <taxon>Neoptera</taxon>
        <taxon>Endopterygota</taxon>
        <taxon>Lepidoptera</taxon>
        <taxon>Glossata</taxon>
        <taxon>Ditrysia</taxon>
        <taxon>Papilionoidea</taxon>
        <taxon>Nymphalidae</taxon>
        <taxon>Satyrinae</taxon>
        <taxon>Satyrini</taxon>
        <taxon>Mycalesina</taxon>
        <taxon>Bicyclus</taxon>
    </lineage>
</organism>
<dbReference type="GeneID" id="112045611"/>
<evidence type="ECO:0000256" key="2">
    <source>
        <dbReference type="ARBA" id="ARBA00022857"/>
    </source>
</evidence>
<dbReference type="InterPro" id="IPR036812">
    <property type="entry name" value="NAD(P)_OxRdtase_dom_sf"/>
</dbReference>
<dbReference type="PANTHER" id="PTHR43827:SF3">
    <property type="entry name" value="NADP-DEPENDENT OXIDOREDUCTASE DOMAIN-CONTAINING PROTEIN"/>
    <property type="match status" value="1"/>
</dbReference>
<keyword evidence="3" id="KW-0560">Oxidoreductase</keyword>
<dbReference type="InterPro" id="IPR018170">
    <property type="entry name" value="Aldo/ket_reductase_CS"/>
</dbReference>
<dbReference type="InterPro" id="IPR020471">
    <property type="entry name" value="AKR"/>
</dbReference>
<evidence type="ECO:0000256" key="3">
    <source>
        <dbReference type="ARBA" id="ARBA00023002"/>
    </source>
</evidence>
<keyword evidence="6" id="KW-1185">Reference proteome</keyword>
<feature type="domain" description="NADP-dependent oxidoreductase" evidence="5">
    <location>
        <begin position="34"/>
        <end position="302"/>
    </location>
</feature>
<evidence type="ECO:0000313" key="7">
    <source>
        <dbReference type="RefSeq" id="XP_052742470.1"/>
    </source>
</evidence>
<feature type="signal peptide" evidence="4">
    <location>
        <begin position="1"/>
        <end position="18"/>
    </location>
</feature>
<evidence type="ECO:0000313" key="6">
    <source>
        <dbReference type="Proteomes" id="UP001652582"/>
    </source>
</evidence>
<sequence>MLIILLNIFTLWILPVLTSVPNLQLNDGNAIPMIALGTIMPNDQRESLTQTVITAIKTGYRHINTAAYYRSEEYIGQGIADAVQKGYATREELFITTKLDLRVVKGDEVLEAFKASLSRLKLNYVDLFLIHCPLNALNYTVAYDVVDVWKGMEEVKKVGLAKSIGVSNFDSTQINRLLTFNEIRPAVNEIEINPTFTNLDLVAYCQSLNIPVSAYAPFGFFVPRPFRPDVDPKPPPTPDNTLMKELAEKYSKSTAQITLRYLIDRGLIINPKSVIQSHLQENINIFDFNLNEQEIRLINDFNRNEKVYFLKIKQLNAMSEYIFNVDFKTSLNN</sequence>
<reference evidence="7" key="2">
    <citation type="submission" date="2025-08" db="UniProtKB">
        <authorList>
            <consortium name="RefSeq"/>
        </authorList>
    </citation>
    <scope>IDENTIFICATION</scope>
</reference>
<proteinExistence type="inferred from homology"/>
<evidence type="ECO:0000256" key="1">
    <source>
        <dbReference type="ARBA" id="ARBA00007905"/>
    </source>
</evidence>
<dbReference type="PANTHER" id="PTHR43827">
    <property type="entry name" value="2,5-DIKETO-D-GLUCONIC ACID REDUCTASE"/>
    <property type="match status" value="1"/>
</dbReference>
<dbReference type="SUPFAM" id="SSF51430">
    <property type="entry name" value="NAD(P)-linked oxidoreductase"/>
    <property type="match status" value="1"/>
</dbReference>
<comment type="similarity">
    <text evidence="1">Belongs to the aldo/keto reductase family.</text>
</comment>
<protein>
    <submittedName>
        <fullName evidence="7">Aldo-keto reductase AKR2E4-like isoform X1</fullName>
    </submittedName>
</protein>
<name>A0ABM3LTS0_BICAN</name>
<reference evidence="6" key="1">
    <citation type="submission" date="2025-05" db="UniProtKB">
        <authorList>
            <consortium name="RefSeq"/>
        </authorList>
    </citation>
    <scope>NUCLEOTIDE SEQUENCE [LARGE SCALE GENOMIC DNA]</scope>
</reference>
<dbReference type="PRINTS" id="PR00069">
    <property type="entry name" value="ALDKETRDTASE"/>
</dbReference>
<keyword evidence="2" id="KW-0521">NADP</keyword>
<dbReference type="PROSITE" id="PS00062">
    <property type="entry name" value="ALDOKETO_REDUCTASE_2"/>
    <property type="match status" value="1"/>
</dbReference>
<dbReference type="Proteomes" id="UP001652582">
    <property type="component" value="Chromosome 2"/>
</dbReference>
<dbReference type="InterPro" id="IPR023210">
    <property type="entry name" value="NADP_OxRdtase_dom"/>
</dbReference>
<dbReference type="PIRSF" id="PIRSF000097">
    <property type="entry name" value="AKR"/>
    <property type="match status" value="1"/>
</dbReference>
<gene>
    <name evidence="7" type="primary">LOC112045611</name>
</gene>
<accession>A0ABM3LTS0</accession>
<keyword evidence="4" id="KW-0732">Signal</keyword>